<keyword evidence="3" id="KW-0804">Transcription</keyword>
<dbReference type="InterPro" id="IPR008920">
    <property type="entry name" value="TF_FadR/GntR_C"/>
</dbReference>
<name>A0ABP9HK39_9ACTN</name>
<reference evidence="6" key="1">
    <citation type="journal article" date="2019" name="Int. J. Syst. Evol. Microbiol.">
        <title>The Global Catalogue of Microorganisms (GCM) 10K type strain sequencing project: providing services to taxonomists for standard genome sequencing and annotation.</title>
        <authorList>
            <consortium name="The Broad Institute Genomics Platform"/>
            <consortium name="The Broad Institute Genome Sequencing Center for Infectious Disease"/>
            <person name="Wu L."/>
            <person name="Ma J."/>
        </authorList>
    </citation>
    <scope>NUCLEOTIDE SEQUENCE [LARGE SCALE GENOMIC DNA]</scope>
    <source>
        <strain evidence="6">JCM 17986</strain>
    </source>
</reference>
<dbReference type="PANTHER" id="PTHR43537:SF24">
    <property type="entry name" value="GLUCONATE OPERON TRANSCRIPTIONAL REPRESSOR"/>
    <property type="match status" value="1"/>
</dbReference>
<dbReference type="PROSITE" id="PS50949">
    <property type="entry name" value="HTH_GNTR"/>
    <property type="match status" value="1"/>
</dbReference>
<dbReference type="InterPro" id="IPR036390">
    <property type="entry name" value="WH_DNA-bd_sf"/>
</dbReference>
<keyword evidence="1" id="KW-0805">Transcription regulation</keyword>
<protein>
    <submittedName>
        <fullName evidence="5">GntR family transcriptional regulator</fullName>
    </submittedName>
</protein>
<dbReference type="PRINTS" id="PR00035">
    <property type="entry name" value="HTHGNTR"/>
</dbReference>
<proteinExistence type="predicted"/>
<keyword evidence="6" id="KW-1185">Reference proteome</keyword>
<sequence length="260" mass="28384">METTDGMRQRQMRQPRLAEMVSDDLREEILAGRIGQGENLPRQEDLMARFNVSGPSVREALRILETEGLVTVRRGNVGGGTVHLPTSARVAYTLALVLEAERAPLADLGLAVLQLEPMCAALCAEREDRADTVVPELREVLAEQRQLTADAPAFNRTARRFHEVLVAGCGSATLALVVGGLEHVWSAHEEEWIRDASAAGDEPAQEAFDAGLRDHEKLVAAIAAGDAARASRIAAKHLDATQRYTGREDAARRVRSRLVR</sequence>
<gene>
    <name evidence="5" type="ORF">GCM10023205_43270</name>
</gene>
<dbReference type="InterPro" id="IPR036388">
    <property type="entry name" value="WH-like_DNA-bd_sf"/>
</dbReference>
<dbReference type="SUPFAM" id="SSF48008">
    <property type="entry name" value="GntR ligand-binding domain-like"/>
    <property type="match status" value="1"/>
</dbReference>
<dbReference type="EMBL" id="BAABHS010000015">
    <property type="protein sequence ID" value="GAA4972446.1"/>
    <property type="molecule type" value="Genomic_DNA"/>
</dbReference>
<dbReference type="Proteomes" id="UP001500466">
    <property type="component" value="Unassembled WGS sequence"/>
</dbReference>
<evidence type="ECO:0000259" key="4">
    <source>
        <dbReference type="PROSITE" id="PS50949"/>
    </source>
</evidence>
<dbReference type="Gene3D" id="1.10.10.10">
    <property type="entry name" value="Winged helix-like DNA-binding domain superfamily/Winged helix DNA-binding domain"/>
    <property type="match status" value="1"/>
</dbReference>
<dbReference type="InterPro" id="IPR011711">
    <property type="entry name" value="GntR_C"/>
</dbReference>
<evidence type="ECO:0000313" key="5">
    <source>
        <dbReference type="EMBL" id="GAA4972446.1"/>
    </source>
</evidence>
<keyword evidence="2" id="KW-0238">DNA-binding</keyword>
<dbReference type="SMART" id="SM00345">
    <property type="entry name" value="HTH_GNTR"/>
    <property type="match status" value="1"/>
</dbReference>
<dbReference type="Gene3D" id="1.20.120.530">
    <property type="entry name" value="GntR ligand-binding domain-like"/>
    <property type="match status" value="1"/>
</dbReference>
<dbReference type="SUPFAM" id="SSF46785">
    <property type="entry name" value="Winged helix' DNA-binding domain"/>
    <property type="match status" value="1"/>
</dbReference>
<dbReference type="PANTHER" id="PTHR43537">
    <property type="entry name" value="TRANSCRIPTIONAL REGULATOR, GNTR FAMILY"/>
    <property type="match status" value="1"/>
</dbReference>
<feature type="domain" description="HTH gntR-type" evidence="4">
    <location>
        <begin position="15"/>
        <end position="85"/>
    </location>
</feature>
<dbReference type="Pfam" id="PF07729">
    <property type="entry name" value="FCD"/>
    <property type="match status" value="1"/>
</dbReference>
<accession>A0ABP9HK39</accession>
<dbReference type="InterPro" id="IPR000524">
    <property type="entry name" value="Tscrpt_reg_HTH_GntR"/>
</dbReference>
<dbReference type="CDD" id="cd07377">
    <property type="entry name" value="WHTH_GntR"/>
    <property type="match status" value="1"/>
</dbReference>
<evidence type="ECO:0000313" key="6">
    <source>
        <dbReference type="Proteomes" id="UP001500466"/>
    </source>
</evidence>
<evidence type="ECO:0000256" key="2">
    <source>
        <dbReference type="ARBA" id="ARBA00023125"/>
    </source>
</evidence>
<organism evidence="5 6">
    <name type="scientific">Yinghuangia aomiensis</name>
    <dbReference type="NCBI Taxonomy" id="676205"/>
    <lineage>
        <taxon>Bacteria</taxon>
        <taxon>Bacillati</taxon>
        <taxon>Actinomycetota</taxon>
        <taxon>Actinomycetes</taxon>
        <taxon>Kitasatosporales</taxon>
        <taxon>Streptomycetaceae</taxon>
        <taxon>Yinghuangia</taxon>
    </lineage>
</organism>
<dbReference type="SMART" id="SM00895">
    <property type="entry name" value="FCD"/>
    <property type="match status" value="1"/>
</dbReference>
<dbReference type="RefSeq" id="WP_345677246.1">
    <property type="nucleotide sequence ID" value="NZ_BAABHS010000015.1"/>
</dbReference>
<evidence type="ECO:0000256" key="1">
    <source>
        <dbReference type="ARBA" id="ARBA00023015"/>
    </source>
</evidence>
<comment type="caution">
    <text evidence="5">The sequence shown here is derived from an EMBL/GenBank/DDBJ whole genome shotgun (WGS) entry which is preliminary data.</text>
</comment>
<evidence type="ECO:0000256" key="3">
    <source>
        <dbReference type="ARBA" id="ARBA00023163"/>
    </source>
</evidence>
<dbReference type="Pfam" id="PF00392">
    <property type="entry name" value="GntR"/>
    <property type="match status" value="1"/>
</dbReference>